<dbReference type="GO" id="GO:0006313">
    <property type="term" value="P:DNA transposition"/>
    <property type="evidence" value="ECO:0007669"/>
    <property type="project" value="InterPro"/>
</dbReference>
<dbReference type="SUPFAM" id="SSF143422">
    <property type="entry name" value="Transposase IS200-like"/>
    <property type="match status" value="1"/>
</dbReference>
<dbReference type="InterPro" id="IPR036515">
    <property type="entry name" value="Transposase_17_sf"/>
</dbReference>
<accession>A0A7X1E2C1</accession>
<evidence type="ECO:0000313" key="2">
    <source>
        <dbReference type="EMBL" id="MBC2600305.1"/>
    </source>
</evidence>
<comment type="caution">
    <text evidence="2">The sequence shown here is derived from an EMBL/GenBank/DDBJ whole genome shotgun (WGS) entry which is preliminary data.</text>
</comment>
<keyword evidence="3" id="KW-1185">Reference proteome</keyword>
<dbReference type="GO" id="GO:0003677">
    <property type="term" value="F:DNA binding"/>
    <property type="evidence" value="ECO:0007669"/>
    <property type="project" value="InterPro"/>
</dbReference>
<dbReference type="Gene3D" id="3.30.70.1290">
    <property type="entry name" value="Transposase IS200-like"/>
    <property type="match status" value="1"/>
</dbReference>
<proteinExistence type="predicted"/>
<dbReference type="Proteomes" id="UP000525652">
    <property type="component" value="Unassembled WGS sequence"/>
</dbReference>
<gene>
    <name evidence="2" type="ORF">H5P30_00760</name>
</gene>
<organism evidence="2 3">
    <name type="scientific">Puniceicoccus vermicola</name>
    <dbReference type="NCBI Taxonomy" id="388746"/>
    <lineage>
        <taxon>Bacteria</taxon>
        <taxon>Pseudomonadati</taxon>
        <taxon>Verrucomicrobiota</taxon>
        <taxon>Opitutia</taxon>
        <taxon>Puniceicoccales</taxon>
        <taxon>Puniceicoccaceae</taxon>
        <taxon>Puniceicoccus</taxon>
    </lineage>
</organism>
<dbReference type="AlphaFoldDB" id="A0A7X1E2C1"/>
<dbReference type="EMBL" id="JACHVA010000011">
    <property type="protein sequence ID" value="MBC2600305.1"/>
    <property type="molecule type" value="Genomic_DNA"/>
</dbReference>
<feature type="domain" description="Transposase IS200-like" evidence="1">
    <location>
        <begin position="12"/>
        <end position="69"/>
    </location>
</feature>
<dbReference type="InterPro" id="IPR002686">
    <property type="entry name" value="Transposase_17"/>
</dbReference>
<dbReference type="RefSeq" id="WP_185691057.1">
    <property type="nucleotide sequence ID" value="NZ_JACHVA010000011.1"/>
</dbReference>
<protein>
    <submittedName>
        <fullName evidence="2">Transposase</fullName>
    </submittedName>
</protein>
<name>A0A7X1E2C1_9BACT</name>
<reference evidence="2 3" key="1">
    <citation type="submission" date="2020-07" db="EMBL/GenBank/DDBJ databases">
        <authorList>
            <person name="Feng X."/>
        </authorList>
    </citation>
    <scope>NUCLEOTIDE SEQUENCE [LARGE SCALE GENOMIC DNA]</scope>
    <source>
        <strain evidence="2 3">JCM14086</strain>
    </source>
</reference>
<evidence type="ECO:0000313" key="3">
    <source>
        <dbReference type="Proteomes" id="UP000525652"/>
    </source>
</evidence>
<sequence>MARKVRIEYAGALYHVLNRGNYRSWIFESEGARKSFIECLRKCCKAKGWRLHGCVLMGNHYQLCLETPEPNLVDRRRVEHGQEGCRQ</sequence>
<dbReference type="GO" id="GO:0004803">
    <property type="term" value="F:transposase activity"/>
    <property type="evidence" value="ECO:0007669"/>
    <property type="project" value="InterPro"/>
</dbReference>
<evidence type="ECO:0000259" key="1">
    <source>
        <dbReference type="Pfam" id="PF01797"/>
    </source>
</evidence>
<dbReference type="Pfam" id="PF01797">
    <property type="entry name" value="Y1_Tnp"/>
    <property type="match status" value="1"/>
</dbReference>